<feature type="transmembrane region" description="Helical" evidence="1">
    <location>
        <begin position="136"/>
        <end position="155"/>
    </location>
</feature>
<proteinExistence type="predicted"/>
<feature type="transmembrane region" description="Helical" evidence="1">
    <location>
        <begin position="112"/>
        <end position="130"/>
    </location>
</feature>
<dbReference type="STRING" id="1797716.A3D07_03795"/>
<reference evidence="2 3" key="1">
    <citation type="journal article" date="2016" name="Nat. Commun.">
        <title>Thousands of microbial genomes shed light on interconnected biogeochemical processes in an aquifer system.</title>
        <authorList>
            <person name="Anantharaman K."/>
            <person name="Brown C.T."/>
            <person name="Hug L.A."/>
            <person name="Sharon I."/>
            <person name="Castelle C.J."/>
            <person name="Probst A.J."/>
            <person name="Thomas B.C."/>
            <person name="Singh A."/>
            <person name="Wilkins M.J."/>
            <person name="Karaoz U."/>
            <person name="Brodie E.L."/>
            <person name="Williams K.H."/>
            <person name="Hubbard S.S."/>
            <person name="Banfield J.F."/>
        </authorList>
    </citation>
    <scope>NUCLEOTIDE SEQUENCE [LARGE SCALE GENOMIC DNA]</scope>
</reference>
<feature type="transmembrane region" description="Helical" evidence="1">
    <location>
        <begin position="45"/>
        <end position="71"/>
    </location>
</feature>
<keyword evidence="1" id="KW-0472">Membrane</keyword>
<comment type="caution">
    <text evidence="2">The sequence shown here is derived from an EMBL/GenBank/DDBJ whole genome shotgun (WGS) entry which is preliminary data.</text>
</comment>
<dbReference type="AlphaFoldDB" id="A0A1F5GCY8"/>
<sequence>MDWNVFLRELHVLGTALGVGGSTFAEIFAIKFAKDKKIDIFEHEILKVCITVIRIGLIILTFSGLGLLVLWRMKLLGSDVFYSGRFLAKMTILLILIFIALLMNFRFVNLKLGSAISTASWYAAMILGIWRGLHASYFAIMLGFGVFVVLVYFLLEYARKTYLKSK</sequence>
<dbReference type="Proteomes" id="UP000177124">
    <property type="component" value="Unassembled WGS sequence"/>
</dbReference>
<feature type="transmembrane region" description="Helical" evidence="1">
    <location>
        <begin position="12"/>
        <end position="33"/>
    </location>
</feature>
<accession>A0A1F5GCY8</accession>
<evidence type="ECO:0000256" key="1">
    <source>
        <dbReference type="SAM" id="Phobius"/>
    </source>
</evidence>
<evidence type="ECO:0000313" key="2">
    <source>
        <dbReference type="EMBL" id="OGD89728.1"/>
    </source>
</evidence>
<keyword evidence="1" id="KW-1133">Transmembrane helix</keyword>
<name>A0A1F5GCY8_9BACT</name>
<dbReference type="EMBL" id="MFBF01000066">
    <property type="protein sequence ID" value="OGD89728.1"/>
    <property type="molecule type" value="Genomic_DNA"/>
</dbReference>
<organism evidence="2 3">
    <name type="scientific">Candidatus Curtissbacteria bacterium RIFCSPHIGHO2_02_FULL_42_15</name>
    <dbReference type="NCBI Taxonomy" id="1797716"/>
    <lineage>
        <taxon>Bacteria</taxon>
        <taxon>Candidatus Curtissiibacteriota</taxon>
    </lineage>
</organism>
<feature type="transmembrane region" description="Helical" evidence="1">
    <location>
        <begin position="86"/>
        <end position="105"/>
    </location>
</feature>
<protein>
    <submittedName>
        <fullName evidence="2">Uncharacterized protein</fullName>
    </submittedName>
</protein>
<evidence type="ECO:0000313" key="3">
    <source>
        <dbReference type="Proteomes" id="UP000177124"/>
    </source>
</evidence>
<gene>
    <name evidence="2" type="ORF">A3D07_03795</name>
</gene>
<keyword evidence="1" id="KW-0812">Transmembrane</keyword>